<dbReference type="InterPro" id="IPR000792">
    <property type="entry name" value="Tscrpt_reg_LuxR_C"/>
</dbReference>
<evidence type="ECO:0000256" key="3">
    <source>
        <dbReference type="ARBA" id="ARBA00023125"/>
    </source>
</evidence>
<dbReference type="CDD" id="cd06170">
    <property type="entry name" value="LuxR_C_like"/>
    <property type="match status" value="1"/>
</dbReference>
<keyword evidence="9" id="KW-1185">Reference proteome</keyword>
<feature type="domain" description="Response regulatory" evidence="7">
    <location>
        <begin position="2"/>
        <end position="121"/>
    </location>
</feature>
<protein>
    <submittedName>
        <fullName evidence="8">DNA-binding response regulator</fullName>
    </submittedName>
</protein>
<proteinExistence type="predicted"/>
<dbReference type="InterPro" id="IPR011006">
    <property type="entry name" value="CheY-like_superfamily"/>
</dbReference>
<dbReference type="EMBL" id="BLLH01000010">
    <property type="protein sequence ID" value="GFH41175.1"/>
    <property type="molecule type" value="Genomic_DNA"/>
</dbReference>
<accession>A0A6A0B8V3</accession>
<keyword evidence="1 5" id="KW-0597">Phosphoprotein</keyword>
<evidence type="ECO:0000313" key="8">
    <source>
        <dbReference type="EMBL" id="GFH41175.1"/>
    </source>
</evidence>
<evidence type="ECO:0000259" key="7">
    <source>
        <dbReference type="PROSITE" id="PS50110"/>
    </source>
</evidence>
<gene>
    <name evidence="8" type="ORF">Hs20B_15730</name>
</gene>
<dbReference type="Proteomes" id="UP000475928">
    <property type="component" value="Unassembled WGS sequence"/>
</dbReference>
<evidence type="ECO:0000259" key="6">
    <source>
        <dbReference type="PROSITE" id="PS50043"/>
    </source>
</evidence>
<organism evidence="8 9">
    <name type="scientific">Pseudolactococcus insecticola</name>
    <dbReference type="NCBI Taxonomy" id="2709158"/>
    <lineage>
        <taxon>Bacteria</taxon>
        <taxon>Bacillati</taxon>
        <taxon>Bacillota</taxon>
        <taxon>Bacilli</taxon>
        <taxon>Lactobacillales</taxon>
        <taxon>Streptococcaceae</taxon>
        <taxon>Pseudolactococcus</taxon>
    </lineage>
</organism>
<evidence type="ECO:0000256" key="4">
    <source>
        <dbReference type="ARBA" id="ARBA00023163"/>
    </source>
</evidence>
<dbReference type="Pfam" id="PF00072">
    <property type="entry name" value="Response_reg"/>
    <property type="match status" value="1"/>
</dbReference>
<evidence type="ECO:0000256" key="5">
    <source>
        <dbReference type="PROSITE-ProRule" id="PRU00169"/>
    </source>
</evidence>
<dbReference type="Gene3D" id="3.40.50.2300">
    <property type="match status" value="1"/>
</dbReference>
<dbReference type="GO" id="GO:0006355">
    <property type="term" value="P:regulation of DNA-templated transcription"/>
    <property type="evidence" value="ECO:0007669"/>
    <property type="project" value="InterPro"/>
</dbReference>
<sequence>MEIMLVDDHVVLREGLRATLIRLDESIKIVHEASNGQEALDWLADNNAVPDIILLDVKMPVLDGVETMKKLAADYPSISVVVLTTFDETQTVKEMVQLGAKSYLLKDAEPSQIYQTLKRVSNGEVVLSDKVVNQIFSTPTEPTVNLTPREQQVLQMLAEGYRNKEIAAELYLSERTIRAELTSIYNQLGVESRSEAVSLALRQNLVK</sequence>
<keyword evidence="4" id="KW-0804">Transcription</keyword>
<reference evidence="8 9" key="1">
    <citation type="submission" date="2020-02" db="EMBL/GenBank/DDBJ databases">
        <title>Draft genome sequence of Lactococcus sp. Hs20B0-1.</title>
        <authorList>
            <person name="Noda S."/>
            <person name="Yuki M."/>
            <person name="Ohkuma M."/>
        </authorList>
    </citation>
    <scope>NUCLEOTIDE SEQUENCE [LARGE SCALE GENOMIC DNA]</scope>
    <source>
        <strain evidence="8 9">Hs20B0-1</strain>
    </source>
</reference>
<dbReference type="InterPro" id="IPR039420">
    <property type="entry name" value="WalR-like"/>
</dbReference>
<dbReference type="InterPro" id="IPR016032">
    <property type="entry name" value="Sig_transdc_resp-reg_C-effctor"/>
</dbReference>
<feature type="modified residue" description="4-aspartylphosphate" evidence="5">
    <location>
        <position position="56"/>
    </location>
</feature>
<keyword evidence="3 8" id="KW-0238">DNA-binding</keyword>
<dbReference type="AlphaFoldDB" id="A0A6A0B8V3"/>
<dbReference type="SUPFAM" id="SSF52172">
    <property type="entry name" value="CheY-like"/>
    <property type="match status" value="1"/>
</dbReference>
<dbReference type="PRINTS" id="PR00038">
    <property type="entry name" value="HTHLUXR"/>
</dbReference>
<dbReference type="GO" id="GO:0000160">
    <property type="term" value="P:phosphorelay signal transduction system"/>
    <property type="evidence" value="ECO:0007669"/>
    <property type="project" value="InterPro"/>
</dbReference>
<dbReference type="Pfam" id="PF00196">
    <property type="entry name" value="GerE"/>
    <property type="match status" value="1"/>
</dbReference>
<feature type="domain" description="HTH luxR-type" evidence="6">
    <location>
        <begin position="139"/>
        <end position="204"/>
    </location>
</feature>
<comment type="caution">
    <text evidence="8">The sequence shown here is derived from an EMBL/GenBank/DDBJ whole genome shotgun (WGS) entry which is preliminary data.</text>
</comment>
<dbReference type="PANTHER" id="PTHR43214:SF43">
    <property type="entry name" value="TWO-COMPONENT RESPONSE REGULATOR"/>
    <property type="match status" value="1"/>
</dbReference>
<dbReference type="PROSITE" id="PS50043">
    <property type="entry name" value="HTH_LUXR_2"/>
    <property type="match status" value="1"/>
</dbReference>
<evidence type="ECO:0000313" key="9">
    <source>
        <dbReference type="Proteomes" id="UP000475928"/>
    </source>
</evidence>
<dbReference type="GO" id="GO:0003677">
    <property type="term" value="F:DNA binding"/>
    <property type="evidence" value="ECO:0007669"/>
    <property type="project" value="UniProtKB-KW"/>
</dbReference>
<dbReference type="PROSITE" id="PS50110">
    <property type="entry name" value="RESPONSE_REGULATORY"/>
    <property type="match status" value="1"/>
</dbReference>
<dbReference type="PANTHER" id="PTHR43214">
    <property type="entry name" value="TWO-COMPONENT RESPONSE REGULATOR"/>
    <property type="match status" value="1"/>
</dbReference>
<dbReference type="SUPFAM" id="SSF46894">
    <property type="entry name" value="C-terminal effector domain of the bipartite response regulators"/>
    <property type="match status" value="1"/>
</dbReference>
<dbReference type="SMART" id="SM00448">
    <property type="entry name" value="REC"/>
    <property type="match status" value="1"/>
</dbReference>
<dbReference type="SMART" id="SM00421">
    <property type="entry name" value="HTH_LUXR"/>
    <property type="match status" value="1"/>
</dbReference>
<keyword evidence="2" id="KW-0805">Transcription regulation</keyword>
<name>A0A6A0B8V3_9LACT</name>
<dbReference type="CDD" id="cd17535">
    <property type="entry name" value="REC_NarL-like"/>
    <property type="match status" value="1"/>
</dbReference>
<evidence type="ECO:0000256" key="1">
    <source>
        <dbReference type="ARBA" id="ARBA00022553"/>
    </source>
</evidence>
<dbReference type="InterPro" id="IPR058245">
    <property type="entry name" value="NreC/VraR/RcsB-like_REC"/>
</dbReference>
<dbReference type="InterPro" id="IPR001789">
    <property type="entry name" value="Sig_transdc_resp-reg_receiver"/>
</dbReference>
<evidence type="ECO:0000256" key="2">
    <source>
        <dbReference type="ARBA" id="ARBA00023015"/>
    </source>
</evidence>